<protein>
    <submittedName>
        <fullName evidence="4">Cyclic nucleotide-binding domain-containing protein 2-like</fullName>
    </submittedName>
</protein>
<dbReference type="Gene3D" id="2.60.120.10">
    <property type="entry name" value="Jelly Rolls"/>
    <property type="match status" value="2"/>
</dbReference>
<evidence type="ECO:0000313" key="5">
    <source>
        <dbReference type="Xenbase" id="XB-GENE-29094819"/>
    </source>
</evidence>
<gene>
    <name evidence="4 5" type="primary">LOC116408912</name>
</gene>
<dbReference type="SMART" id="SM00100">
    <property type="entry name" value="cNMP"/>
    <property type="match status" value="1"/>
</dbReference>
<dbReference type="PROSITE" id="PS50042">
    <property type="entry name" value="CNMP_BINDING_3"/>
    <property type="match status" value="1"/>
</dbReference>
<dbReference type="KEGG" id="xtr:116408912"/>
<dbReference type="GeneID" id="116408912"/>
<evidence type="ECO:0000256" key="1">
    <source>
        <dbReference type="SAM" id="MobiDB-lite"/>
    </source>
</evidence>
<feature type="compositionally biased region" description="Acidic residues" evidence="1">
    <location>
        <begin position="38"/>
        <end position="47"/>
    </location>
</feature>
<evidence type="ECO:0000259" key="2">
    <source>
        <dbReference type="PROSITE" id="PS50042"/>
    </source>
</evidence>
<dbReference type="SUPFAM" id="SSF51206">
    <property type="entry name" value="cAMP-binding domain-like"/>
    <property type="match status" value="2"/>
</dbReference>
<accession>A0A8J1J857</accession>
<sequence>MDQQRRLEEDPVMECEFNGNVCGSPLNEPGLSGQDVQESTDEEDNGIEEPVNGEYVIESNLTEASEIMEQSGSEAVLAAHKYLHKFRTAVFVVQVIRSLIKMYRDYAASRLEPISFSEYAVFETNTTSLLFDLSLFKAKMEKTISAEAQAILTNPPEKRTSEGVKMAMFSLRSTVDAFARYPVHIQEKIARTGWYECFGPGRVIIRQGHVPQNFYLILSGTAVVTKVSRNKETGEHFSNTVAFLKKGKYFGDVAILTNAKRNATIVCHETVSLLAISREDFLDIFQTSEIQEGPDYLNLLHSIDLLNGWPIHKLPYNNPRTCVHAFYRSGTVITKDSKASSKIYVIRTGSVRVLKSVTLESLSSSSPKVHKLNIEGTDNEGIPTVTSLQEESVKTPSLHRIQTTKSNLSGREGHSKIFIHIQTLRAGEIFGLVYLVFEDTLGMALVSEGAECISISKDFFKKHMDQEYLHKLSRSIQPYPSKEILKQKIQEYMKWKMYKSCLITKH</sequence>
<dbReference type="InterPro" id="IPR000595">
    <property type="entry name" value="cNMP-bd_dom"/>
</dbReference>
<feature type="region of interest" description="Disordered" evidence="1">
    <location>
        <begin position="23"/>
        <end position="49"/>
    </location>
</feature>
<name>A0A8J1J857_XENTR</name>
<keyword evidence="3" id="KW-1185">Reference proteome</keyword>
<feature type="domain" description="Cyclic nucleotide-binding" evidence="2">
    <location>
        <begin position="177"/>
        <end position="302"/>
    </location>
</feature>
<dbReference type="Proteomes" id="UP000008143">
    <property type="component" value="Chromosome 2"/>
</dbReference>
<dbReference type="Pfam" id="PF00027">
    <property type="entry name" value="cNMP_binding"/>
    <property type="match status" value="1"/>
</dbReference>
<dbReference type="RefSeq" id="XP_031753205.1">
    <property type="nucleotide sequence ID" value="XM_031897345.1"/>
</dbReference>
<reference evidence="4" key="1">
    <citation type="submission" date="2025-08" db="UniProtKB">
        <authorList>
            <consortium name="RefSeq"/>
        </authorList>
    </citation>
    <scope>IDENTIFICATION</scope>
    <source>
        <strain evidence="4">Nigerian</strain>
        <tissue evidence="4">Liver and blood</tissue>
    </source>
</reference>
<dbReference type="OrthoDB" id="166212at2759"/>
<dbReference type="PANTHER" id="PTHR23011">
    <property type="entry name" value="CYCLIC NUCLEOTIDE-BINDING DOMAIN CONTAINING PROTEIN"/>
    <property type="match status" value="1"/>
</dbReference>
<dbReference type="PANTHER" id="PTHR23011:SF28">
    <property type="entry name" value="CYCLIC NUCLEOTIDE-BINDING DOMAIN CONTAINING PROTEIN"/>
    <property type="match status" value="1"/>
</dbReference>
<dbReference type="CDD" id="cd00038">
    <property type="entry name" value="CAP_ED"/>
    <property type="match status" value="1"/>
</dbReference>
<evidence type="ECO:0000313" key="3">
    <source>
        <dbReference type="Proteomes" id="UP000008143"/>
    </source>
</evidence>
<dbReference type="InterPro" id="IPR018490">
    <property type="entry name" value="cNMP-bd_dom_sf"/>
</dbReference>
<organism evidence="3 4">
    <name type="scientific">Xenopus tropicalis</name>
    <name type="common">Western clawed frog</name>
    <name type="synonym">Silurana tropicalis</name>
    <dbReference type="NCBI Taxonomy" id="8364"/>
    <lineage>
        <taxon>Eukaryota</taxon>
        <taxon>Metazoa</taxon>
        <taxon>Chordata</taxon>
        <taxon>Craniata</taxon>
        <taxon>Vertebrata</taxon>
        <taxon>Euteleostomi</taxon>
        <taxon>Amphibia</taxon>
        <taxon>Batrachia</taxon>
        <taxon>Anura</taxon>
        <taxon>Pipoidea</taxon>
        <taxon>Pipidae</taxon>
        <taxon>Xenopodinae</taxon>
        <taxon>Xenopus</taxon>
        <taxon>Silurana</taxon>
    </lineage>
</organism>
<dbReference type="AlphaFoldDB" id="A0A8J1J857"/>
<dbReference type="InterPro" id="IPR014710">
    <property type="entry name" value="RmlC-like_jellyroll"/>
</dbReference>
<evidence type="ECO:0000313" key="4">
    <source>
        <dbReference type="RefSeq" id="XP_031753205.1"/>
    </source>
</evidence>
<dbReference type="AGR" id="Xenbase:XB-GENE-29094819"/>
<dbReference type="Xenbase" id="XB-GENE-29094819">
    <property type="gene designation" value="LOC116408912"/>
</dbReference>
<dbReference type="OMA" id="YSRYESC"/>
<proteinExistence type="predicted"/>